<sequence length="227" mass="23798">MRVPTTIGCALPLLLALACGPAPAPGDTDAEPTSTTTSSTTGTTTGTTLAPTTSEGDTTTGEACLEATRPGELWSDQEPALTCGGPELCPGGDPIYFELDGPIFDGDFSAPTSAVTDLERARCLAVALRDRTPGQFMFMPGHSPQVLHVFGLEIVGEFAVTRSDRSGCELSHPEPKSCHVRERLRQLRPPAFFADCVDGDALALWQCLYHAAEPEPACAAGPLVCPP</sequence>
<evidence type="ECO:0008006" key="5">
    <source>
        <dbReference type="Google" id="ProtNLM"/>
    </source>
</evidence>
<keyword evidence="2" id="KW-0732">Signal</keyword>
<name>A0ABT5DS80_9BACT</name>
<gene>
    <name evidence="3" type="ORF">POL25_06285</name>
</gene>
<feature type="chain" id="PRO_5047491406" description="Secreted protein" evidence="2">
    <location>
        <begin position="25"/>
        <end position="227"/>
    </location>
</feature>
<dbReference type="EMBL" id="JAQNDL010000001">
    <property type="protein sequence ID" value="MDC0716490.1"/>
    <property type="molecule type" value="Genomic_DNA"/>
</dbReference>
<feature type="compositionally biased region" description="Low complexity" evidence="1">
    <location>
        <begin position="23"/>
        <end position="56"/>
    </location>
</feature>
<feature type="signal peptide" evidence="2">
    <location>
        <begin position="1"/>
        <end position="24"/>
    </location>
</feature>
<evidence type="ECO:0000256" key="1">
    <source>
        <dbReference type="SAM" id="MobiDB-lite"/>
    </source>
</evidence>
<accession>A0ABT5DS80</accession>
<evidence type="ECO:0000313" key="3">
    <source>
        <dbReference type="EMBL" id="MDC0716490.1"/>
    </source>
</evidence>
<reference evidence="3 4" key="1">
    <citation type="submission" date="2022-11" db="EMBL/GenBank/DDBJ databases">
        <title>Minimal conservation of predation-associated metabolite biosynthetic gene clusters underscores biosynthetic potential of Myxococcota including descriptions for ten novel species: Archangium lansinium sp. nov., Myxococcus landrumus sp. nov., Nannocystis bai.</title>
        <authorList>
            <person name="Ahearne A."/>
            <person name="Stevens C."/>
            <person name="Dowd S."/>
        </authorList>
    </citation>
    <scope>NUCLEOTIDE SEQUENCE [LARGE SCALE GENOMIC DNA]</scope>
    <source>
        <strain evidence="3 4">BB15-2</strain>
    </source>
</reference>
<evidence type="ECO:0000256" key="2">
    <source>
        <dbReference type="SAM" id="SignalP"/>
    </source>
</evidence>
<dbReference type="PROSITE" id="PS51257">
    <property type="entry name" value="PROKAR_LIPOPROTEIN"/>
    <property type="match status" value="1"/>
</dbReference>
<protein>
    <recommendedName>
        <fullName evidence="5">Secreted protein</fullName>
    </recommendedName>
</protein>
<proteinExistence type="predicted"/>
<organism evidence="3 4">
    <name type="scientific">Nannocystis bainbridge</name>
    <dbReference type="NCBI Taxonomy" id="2995303"/>
    <lineage>
        <taxon>Bacteria</taxon>
        <taxon>Pseudomonadati</taxon>
        <taxon>Myxococcota</taxon>
        <taxon>Polyangia</taxon>
        <taxon>Nannocystales</taxon>
        <taxon>Nannocystaceae</taxon>
        <taxon>Nannocystis</taxon>
    </lineage>
</organism>
<dbReference type="Proteomes" id="UP001221686">
    <property type="component" value="Unassembled WGS sequence"/>
</dbReference>
<keyword evidence="4" id="KW-1185">Reference proteome</keyword>
<dbReference type="RefSeq" id="WP_272084980.1">
    <property type="nucleotide sequence ID" value="NZ_JAQNDL010000001.1"/>
</dbReference>
<evidence type="ECO:0000313" key="4">
    <source>
        <dbReference type="Proteomes" id="UP001221686"/>
    </source>
</evidence>
<comment type="caution">
    <text evidence="3">The sequence shown here is derived from an EMBL/GenBank/DDBJ whole genome shotgun (WGS) entry which is preliminary data.</text>
</comment>
<feature type="region of interest" description="Disordered" evidence="1">
    <location>
        <begin position="23"/>
        <end position="60"/>
    </location>
</feature>